<dbReference type="RefSeq" id="WP_344270182.1">
    <property type="nucleotide sequence ID" value="NZ_BAAAKV010000005.1"/>
</dbReference>
<proteinExistence type="predicted"/>
<dbReference type="PIRSF" id="PIRSF026631">
    <property type="entry name" value="UCP026631"/>
    <property type="match status" value="1"/>
</dbReference>
<dbReference type="InterPro" id="IPR014529">
    <property type="entry name" value="UCP026631"/>
</dbReference>
<evidence type="ECO:0000256" key="1">
    <source>
        <dbReference type="SAM" id="MobiDB-lite"/>
    </source>
</evidence>
<evidence type="ECO:0000256" key="2">
    <source>
        <dbReference type="SAM" id="Phobius"/>
    </source>
</evidence>
<dbReference type="Proteomes" id="UP001501371">
    <property type="component" value="Unassembled WGS sequence"/>
</dbReference>
<dbReference type="Pfam" id="PF03703">
    <property type="entry name" value="bPH_2"/>
    <property type="match status" value="2"/>
</dbReference>
<feature type="transmembrane region" description="Helical" evidence="2">
    <location>
        <begin position="383"/>
        <end position="404"/>
    </location>
</feature>
<keyword evidence="2" id="KW-0812">Transmembrane</keyword>
<feature type="transmembrane region" description="Helical" evidence="2">
    <location>
        <begin position="241"/>
        <end position="266"/>
    </location>
</feature>
<feature type="region of interest" description="Disordered" evidence="1">
    <location>
        <begin position="1"/>
        <end position="25"/>
    </location>
</feature>
<feature type="transmembrane region" description="Helical" evidence="2">
    <location>
        <begin position="64"/>
        <end position="88"/>
    </location>
</feature>
<protein>
    <submittedName>
        <fullName evidence="4">PH domain-containing protein</fullName>
    </submittedName>
</protein>
<dbReference type="EMBL" id="BAAAKV010000005">
    <property type="protein sequence ID" value="GAA1154924.1"/>
    <property type="molecule type" value="Genomic_DNA"/>
</dbReference>
<sequence length="534" mass="56038">MTGTSGASGTSGAGGAGGGSGPAADEGWRRLDPRTVWLTAVLTGGAVCGAAVPATVVLGRDIGFGAALSWVLPVAALLILLSPLTGLLHRRSVRYRITDEFVEVRVDVVLSSGRKLRRERLRTVDVTAGPLHRLFGLAELTAGTGQNGEDNKERVKLAPLNRHEAERLRRSLLNQPEPETAVAGPHLLAAIDWSWLRYAPVSFAAPAIGAVVVGLALRIVGRFDLEESALEYVAGVLGDGGIWPAVLALVAAGLAVGMLGSLVWFVEQWWDYRLEREPGGATLLCRRGLFTTRSVSIEQRRLRGVDVAEPLGSRPFGAARVDAVGTGIRTGDDDKKAAGYGTLLPAAPRETADRVAASVLREEAGPLAVPLRAHPAAARRKRVVWAVTAVPALCLTLTLVGAALPGALPSTMWIAVWTVAVVLSPAAVLLGLDAYRSLGHALSGAYVVIRSGTLTRRTVALQRSGVIGWKIRQSVFQRRAGLISVTALTPAGSGAYTVRDTAEADGIGFAGTAVPGLLDQFLAPSDSRPNRPDS</sequence>
<keyword evidence="2" id="KW-1133">Transmembrane helix</keyword>
<feature type="transmembrane region" description="Helical" evidence="2">
    <location>
        <begin position="36"/>
        <end position="58"/>
    </location>
</feature>
<evidence type="ECO:0000313" key="4">
    <source>
        <dbReference type="EMBL" id="GAA1154924.1"/>
    </source>
</evidence>
<feature type="compositionally biased region" description="Gly residues" evidence="1">
    <location>
        <begin position="9"/>
        <end position="21"/>
    </location>
</feature>
<feature type="domain" description="YdbS-like PH" evidence="3">
    <location>
        <begin position="435"/>
        <end position="504"/>
    </location>
</feature>
<keyword evidence="5" id="KW-1185">Reference proteome</keyword>
<evidence type="ECO:0000313" key="5">
    <source>
        <dbReference type="Proteomes" id="UP001501371"/>
    </source>
</evidence>
<feature type="domain" description="YdbS-like PH" evidence="3">
    <location>
        <begin position="91"/>
        <end position="171"/>
    </location>
</feature>
<evidence type="ECO:0000259" key="3">
    <source>
        <dbReference type="Pfam" id="PF03703"/>
    </source>
</evidence>
<accession>A0ABN1ULZ7</accession>
<dbReference type="PANTHER" id="PTHR34473:SF2">
    <property type="entry name" value="UPF0699 TRANSMEMBRANE PROTEIN YDBT"/>
    <property type="match status" value="1"/>
</dbReference>
<comment type="caution">
    <text evidence="4">The sequence shown here is derived from an EMBL/GenBank/DDBJ whole genome shotgun (WGS) entry which is preliminary data.</text>
</comment>
<dbReference type="PANTHER" id="PTHR34473">
    <property type="entry name" value="UPF0699 TRANSMEMBRANE PROTEIN YDBS"/>
    <property type="match status" value="1"/>
</dbReference>
<feature type="transmembrane region" description="Helical" evidence="2">
    <location>
        <begin position="410"/>
        <end position="432"/>
    </location>
</feature>
<name>A0ABN1ULZ7_9ACTN</name>
<feature type="transmembrane region" description="Helical" evidence="2">
    <location>
        <begin position="201"/>
        <end position="221"/>
    </location>
</feature>
<dbReference type="InterPro" id="IPR005182">
    <property type="entry name" value="YdbS-like_PH"/>
</dbReference>
<keyword evidence="2" id="KW-0472">Membrane</keyword>
<gene>
    <name evidence="4" type="ORF">GCM10009654_08090</name>
</gene>
<reference evidence="4 5" key="1">
    <citation type="journal article" date="2019" name="Int. J. Syst. Evol. Microbiol.">
        <title>The Global Catalogue of Microorganisms (GCM) 10K type strain sequencing project: providing services to taxonomists for standard genome sequencing and annotation.</title>
        <authorList>
            <consortium name="The Broad Institute Genomics Platform"/>
            <consortium name="The Broad Institute Genome Sequencing Center for Infectious Disease"/>
            <person name="Wu L."/>
            <person name="Ma J."/>
        </authorList>
    </citation>
    <scope>NUCLEOTIDE SEQUENCE [LARGE SCALE GENOMIC DNA]</scope>
    <source>
        <strain evidence="4 5">JCM 12696</strain>
    </source>
</reference>
<organism evidence="4 5">
    <name type="scientific">Streptomyces hebeiensis</name>
    <dbReference type="NCBI Taxonomy" id="229486"/>
    <lineage>
        <taxon>Bacteria</taxon>
        <taxon>Bacillati</taxon>
        <taxon>Actinomycetota</taxon>
        <taxon>Actinomycetes</taxon>
        <taxon>Kitasatosporales</taxon>
        <taxon>Streptomycetaceae</taxon>
        <taxon>Streptomyces</taxon>
    </lineage>
</organism>